<accession>A0ABP4S4G5</accession>
<keyword evidence="9" id="KW-1133">Transmembrane helix</keyword>
<evidence type="ECO:0000259" key="10">
    <source>
        <dbReference type="Pfam" id="PF02518"/>
    </source>
</evidence>
<evidence type="ECO:0000256" key="8">
    <source>
        <dbReference type="ARBA" id="ARBA00023012"/>
    </source>
</evidence>
<dbReference type="GO" id="GO:0016301">
    <property type="term" value="F:kinase activity"/>
    <property type="evidence" value="ECO:0007669"/>
    <property type="project" value="UniProtKB-KW"/>
</dbReference>
<dbReference type="Proteomes" id="UP001499851">
    <property type="component" value="Unassembled WGS sequence"/>
</dbReference>
<sequence>MGAERRGARGWAVDAALFAFGVFSWLYLSGDRMRLGLPSPPWLFELDQLAGIAALGLLWLRRRWPTQAAVVAVVLSTFSETTAFPLVVLLFGVVVRRPLRTAAWVFGGAVAAAAVYAVLRPAEMGVLGSLVFAVVLYGGVAGWGMFTRYRRALRARAAEQERDERERARARAREELARELHDLLGHRLSLLSLHAGAMEYRADLSPQELAGAAGVVREQSHLAMRDLREVIAVLRAPIGELPQPSMADLRALVEEARPGSRIAFAQTAEGEAPERSGRTAYRIVQEALTNARRHAEGAAVAVTVSGGPGEGLEVEVVSGPGRDGGPGSGHGLIGLEERTALAGGRLEYGPAEDGGWRVRAWLPWTA</sequence>
<feature type="transmembrane region" description="Helical" evidence="9">
    <location>
        <begin position="101"/>
        <end position="119"/>
    </location>
</feature>
<evidence type="ECO:0000256" key="2">
    <source>
        <dbReference type="ARBA" id="ARBA00012438"/>
    </source>
</evidence>
<name>A0ABP4S4G5_9ACTN</name>
<feature type="transmembrane region" description="Helical" evidence="9">
    <location>
        <begin position="126"/>
        <end position="146"/>
    </location>
</feature>
<feature type="transmembrane region" description="Helical" evidence="9">
    <location>
        <begin position="72"/>
        <end position="95"/>
    </location>
</feature>
<dbReference type="InterPro" id="IPR050482">
    <property type="entry name" value="Sensor_HK_TwoCompSys"/>
</dbReference>
<evidence type="ECO:0000256" key="9">
    <source>
        <dbReference type="SAM" id="Phobius"/>
    </source>
</evidence>
<dbReference type="EC" id="2.7.13.3" evidence="2"/>
<dbReference type="SUPFAM" id="SSF55874">
    <property type="entry name" value="ATPase domain of HSP90 chaperone/DNA topoisomerase II/histidine kinase"/>
    <property type="match status" value="1"/>
</dbReference>
<dbReference type="InterPro" id="IPR036890">
    <property type="entry name" value="HATPase_C_sf"/>
</dbReference>
<dbReference type="Pfam" id="PF02518">
    <property type="entry name" value="HATPase_c"/>
    <property type="match status" value="1"/>
</dbReference>
<keyword evidence="13" id="KW-1185">Reference proteome</keyword>
<protein>
    <recommendedName>
        <fullName evidence="2">histidine kinase</fullName>
        <ecNumber evidence="2">2.7.13.3</ecNumber>
    </recommendedName>
</protein>
<dbReference type="Gene3D" id="1.20.5.1930">
    <property type="match status" value="1"/>
</dbReference>
<keyword evidence="8" id="KW-0902">Two-component regulatory system</keyword>
<dbReference type="PANTHER" id="PTHR24421">
    <property type="entry name" value="NITRATE/NITRITE SENSOR PROTEIN NARX-RELATED"/>
    <property type="match status" value="1"/>
</dbReference>
<feature type="domain" description="Signal transduction histidine kinase subgroup 3 dimerisation and phosphoacceptor" evidence="11">
    <location>
        <begin position="173"/>
        <end position="237"/>
    </location>
</feature>
<keyword evidence="9" id="KW-0472">Membrane</keyword>
<dbReference type="InterPro" id="IPR003594">
    <property type="entry name" value="HATPase_dom"/>
</dbReference>
<keyword evidence="6 12" id="KW-0418">Kinase</keyword>
<dbReference type="CDD" id="cd16917">
    <property type="entry name" value="HATPase_UhpB-NarQ-NarX-like"/>
    <property type="match status" value="1"/>
</dbReference>
<feature type="domain" description="Histidine kinase/HSP90-like ATPase" evidence="10">
    <location>
        <begin position="279"/>
        <end position="364"/>
    </location>
</feature>
<comment type="caution">
    <text evidence="12">The sequence shown here is derived from an EMBL/GenBank/DDBJ whole genome shotgun (WGS) entry which is preliminary data.</text>
</comment>
<dbReference type="EMBL" id="BAAAQF010000004">
    <property type="protein sequence ID" value="GAA1666179.1"/>
    <property type="molecule type" value="Genomic_DNA"/>
</dbReference>
<comment type="catalytic activity">
    <reaction evidence="1">
        <text>ATP + protein L-histidine = ADP + protein N-phospho-L-histidine.</text>
        <dbReference type="EC" id="2.7.13.3"/>
    </reaction>
</comment>
<dbReference type="InterPro" id="IPR011712">
    <property type="entry name" value="Sig_transdc_His_kin_sub3_dim/P"/>
</dbReference>
<reference evidence="13" key="1">
    <citation type="journal article" date="2019" name="Int. J. Syst. Evol. Microbiol.">
        <title>The Global Catalogue of Microorganisms (GCM) 10K type strain sequencing project: providing services to taxonomists for standard genome sequencing and annotation.</title>
        <authorList>
            <consortium name="The Broad Institute Genomics Platform"/>
            <consortium name="The Broad Institute Genome Sequencing Center for Infectious Disease"/>
            <person name="Wu L."/>
            <person name="Ma J."/>
        </authorList>
    </citation>
    <scope>NUCLEOTIDE SEQUENCE [LARGE SCALE GENOMIC DNA]</scope>
    <source>
        <strain evidence="13">JCM 16001</strain>
    </source>
</reference>
<dbReference type="PANTHER" id="PTHR24421:SF10">
    <property type="entry name" value="NITRATE_NITRITE SENSOR PROTEIN NARQ"/>
    <property type="match status" value="1"/>
</dbReference>
<dbReference type="RefSeq" id="WP_344482494.1">
    <property type="nucleotide sequence ID" value="NZ_BAAAQF010000004.1"/>
</dbReference>
<keyword evidence="7" id="KW-0067">ATP-binding</keyword>
<evidence type="ECO:0000256" key="7">
    <source>
        <dbReference type="ARBA" id="ARBA00022840"/>
    </source>
</evidence>
<evidence type="ECO:0000256" key="3">
    <source>
        <dbReference type="ARBA" id="ARBA00022553"/>
    </source>
</evidence>
<evidence type="ECO:0000313" key="12">
    <source>
        <dbReference type="EMBL" id="GAA1666179.1"/>
    </source>
</evidence>
<evidence type="ECO:0000256" key="4">
    <source>
        <dbReference type="ARBA" id="ARBA00022679"/>
    </source>
</evidence>
<dbReference type="Gene3D" id="3.30.565.10">
    <property type="entry name" value="Histidine kinase-like ATPase, C-terminal domain"/>
    <property type="match status" value="1"/>
</dbReference>
<keyword evidence="3" id="KW-0597">Phosphoprotein</keyword>
<keyword evidence="9" id="KW-0812">Transmembrane</keyword>
<proteinExistence type="predicted"/>
<organism evidence="12 13">
    <name type="scientific">Glycomyces endophyticus</name>
    <dbReference type="NCBI Taxonomy" id="480996"/>
    <lineage>
        <taxon>Bacteria</taxon>
        <taxon>Bacillati</taxon>
        <taxon>Actinomycetota</taxon>
        <taxon>Actinomycetes</taxon>
        <taxon>Glycomycetales</taxon>
        <taxon>Glycomycetaceae</taxon>
        <taxon>Glycomyces</taxon>
    </lineage>
</organism>
<evidence type="ECO:0000313" key="13">
    <source>
        <dbReference type="Proteomes" id="UP001499851"/>
    </source>
</evidence>
<evidence type="ECO:0000256" key="5">
    <source>
        <dbReference type="ARBA" id="ARBA00022741"/>
    </source>
</evidence>
<evidence type="ECO:0000256" key="6">
    <source>
        <dbReference type="ARBA" id="ARBA00022777"/>
    </source>
</evidence>
<keyword evidence="4" id="KW-0808">Transferase</keyword>
<evidence type="ECO:0000256" key="1">
    <source>
        <dbReference type="ARBA" id="ARBA00000085"/>
    </source>
</evidence>
<dbReference type="Pfam" id="PF07730">
    <property type="entry name" value="HisKA_3"/>
    <property type="match status" value="1"/>
</dbReference>
<gene>
    <name evidence="12" type="ORF">GCM10009830_09810</name>
</gene>
<evidence type="ECO:0000259" key="11">
    <source>
        <dbReference type="Pfam" id="PF07730"/>
    </source>
</evidence>
<feature type="transmembrane region" description="Helical" evidence="9">
    <location>
        <begin position="12"/>
        <end position="30"/>
    </location>
</feature>
<keyword evidence="5" id="KW-0547">Nucleotide-binding</keyword>